<dbReference type="HAMAP" id="MF_01408">
    <property type="entry name" value="ThyX"/>
    <property type="match status" value="1"/>
</dbReference>
<comment type="function">
    <text evidence="1">Catalyzes the reductive methylation of 2'-deoxyuridine-5'-monophosphate (dUMP) to 2'-deoxythymidine-5'-monophosphate (dTMP) while utilizing 5,10-methylenetetrahydrofolate (mTHF) as the methyl donor, and NADPH and FADH(2) as the reductant.</text>
</comment>
<keyword evidence="1" id="KW-0808">Transferase</keyword>
<comment type="subunit">
    <text evidence="1">Homotetramer.</text>
</comment>
<keyword evidence="1" id="KW-0285">Flavoprotein</keyword>
<keyword evidence="1" id="KW-0545">Nucleotide biosynthesis</keyword>
<organism evidence="2 3">
    <name type="scientific">Methylobacterium thuringiense</name>
    <dbReference type="NCBI Taxonomy" id="1003091"/>
    <lineage>
        <taxon>Bacteria</taxon>
        <taxon>Pseudomonadati</taxon>
        <taxon>Pseudomonadota</taxon>
        <taxon>Alphaproteobacteria</taxon>
        <taxon>Hyphomicrobiales</taxon>
        <taxon>Methylobacteriaceae</taxon>
        <taxon>Methylobacterium</taxon>
    </lineage>
</organism>
<feature type="binding site" evidence="1">
    <location>
        <begin position="81"/>
        <end position="84"/>
    </location>
    <ligand>
        <name>dUMP</name>
        <dbReference type="ChEBI" id="CHEBI:246422"/>
        <note>ligand shared between dimeric partners</note>
    </ligand>
</feature>
<feature type="binding site" description="in other chain" evidence="1">
    <location>
        <begin position="92"/>
        <end position="96"/>
    </location>
    <ligand>
        <name>dUMP</name>
        <dbReference type="ChEBI" id="CHEBI:246422"/>
        <note>ligand shared between dimeric partners</note>
    </ligand>
</feature>
<dbReference type="CDD" id="cd20175">
    <property type="entry name" value="ThyX"/>
    <property type="match status" value="1"/>
</dbReference>
<comment type="caution">
    <text evidence="2">The sequence shown here is derived from an EMBL/GenBank/DDBJ whole genome shotgun (WGS) entry which is preliminary data.</text>
</comment>
<dbReference type="PROSITE" id="PS51331">
    <property type="entry name" value="THYX"/>
    <property type="match status" value="1"/>
</dbReference>
<evidence type="ECO:0000256" key="1">
    <source>
        <dbReference type="HAMAP-Rule" id="MF_01408"/>
    </source>
</evidence>
<comment type="cofactor">
    <cofactor evidence="1">
        <name>FAD</name>
        <dbReference type="ChEBI" id="CHEBI:57692"/>
    </cofactor>
    <text evidence="1">Binds 4 FAD per tetramer. Each FAD binding site is formed by three monomers.</text>
</comment>
<keyword evidence="1" id="KW-0274">FAD</keyword>
<evidence type="ECO:0000313" key="3">
    <source>
        <dbReference type="Proteomes" id="UP001055101"/>
    </source>
</evidence>
<dbReference type="RefSeq" id="WP_238231605.1">
    <property type="nucleotide sequence ID" value="NZ_BPRA01000007.1"/>
</dbReference>
<keyword evidence="1" id="KW-0489">Methyltransferase</keyword>
<feature type="binding site" evidence="1">
    <location>
        <begin position="84"/>
        <end position="86"/>
    </location>
    <ligand>
        <name>FAD</name>
        <dbReference type="ChEBI" id="CHEBI:57692"/>
        <note>ligand shared between neighboring subunits</note>
    </ligand>
</feature>
<evidence type="ECO:0000313" key="2">
    <source>
        <dbReference type="EMBL" id="GJE55252.1"/>
    </source>
</evidence>
<comment type="similarity">
    <text evidence="1">Belongs to the thymidylate synthase ThyX family.</text>
</comment>
<dbReference type="PANTHER" id="PTHR34934">
    <property type="entry name" value="FLAVIN-DEPENDENT THYMIDYLATE SYNTHASE"/>
    <property type="match status" value="1"/>
</dbReference>
<accession>A0ABQ4TME2</accession>
<dbReference type="InterPro" id="IPR003669">
    <property type="entry name" value="Thymidylate_synthase_ThyX"/>
</dbReference>
<proteinExistence type="inferred from homology"/>
<comment type="caution">
    <text evidence="1">Lacks conserved residue(s) required for the propagation of feature annotation.</text>
</comment>
<dbReference type="PANTHER" id="PTHR34934:SF1">
    <property type="entry name" value="FLAVIN-DEPENDENT THYMIDYLATE SYNTHASE"/>
    <property type="match status" value="1"/>
</dbReference>
<feature type="binding site" evidence="1">
    <location>
        <position position="192"/>
    </location>
    <ligand>
        <name>dUMP</name>
        <dbReference type="ChEBI" id="CHEBI:246422"/>
        <note>ligand shared between dimeric partners</note>
    </ligand>
</feature>
<feature type="active site" description="Involved in ionization of N3 of dUMP, leading to its activation" evidence="1">
    <location>
        <position position="192"/>
    </location>
</feature>
<gene>
    <name evidence="1 2" type="primary">thyX</name>
    <name evidence="2" type="ORF">EKPJFOCH_1741</name>
</gene>
<keyword evidence="1" id="KW-0521">NADP</keyword>
<feature type="binding site" evidence="1">
    <location>
        <position position="92"/>
    </location>
    <ligand>
        <name>FAD</name>
        <dbReference type="ChEBI" id="CHEBI:57692"/>
        <note>ligand shared between neighboring subunits</note>
    </ligand>
</feature>
<dbReference type="InterPro" id="IPR036098">
    <property type="entry name" value="Thymidylate_synthase_ThyX_sf"/>
</dbReference>
<dbReference type="Gene3D" id="3.30.1360.170">
    <property type="match status" value="1"/>
</dbReference>
<protein>
    <recommendedName>
        <fullName evidence="1">Flavin-dependent thymidylate synthase</fullName>
        <shortName evidence="1">FDTS</shortName>
        <ecNumber evidence="1">2.1.1.148</ecNumber>
    </recommendedName>
    <alternativeName>
        <fullName evidence="1">FAD-dependent thymidylate synthase</fullName>
    </alternativeName>
    <alternativeName>
        <fullName evidence="1">Thymidylate synthase ThyX</fullName>
        <shortName evidence="1">TS</shortName>
        <shortName evidence="1">TSase</shortName>
    </alternativeName>
</protein>
<feature type="binding site" description="in other chain" evidence="1">
    <location>
        <position position="165"/>
    </location>
    <ligand>
        <name>dUMP</name>
        <dbReference type="ChEBI" id="CHEBI:246422"/>
        <note>ligand shared between dimeric partners</note>
    </ligand>
</feature>
<keyword evidence="3" id="KW-1185">Reference proteome</keyword>
<dbReference type="Proteomes" id="UP001055101">
    <property type="component" value="Unassembled WGS sequence"/>
</dbReference>
<feature type="binding site" evidence="1">
    <location>
        <position position="61"/>
    </location>
    <ligand>
        <name>FAD</name>
        <dbReference type="ChEBI" id="CHEBI:57692"/>
        <note>ligand shared between neighboring subunits</note>
    </ligand>
</feature>
<dbReference type="SUPFAM" id="SSF69796">
    <property type="entry name" value="Thymidylate synthase-complementing protein Thy1"/>
    <property type="match status" value="1"/>
</dbReference>
<name>A0ABQ4TME2_9HYPH</name>
<comment type="catalytic activity">
    <reaction evidence="1">
        <text>dUMP + (6R)-5,10-methylene-5,6,7,8-tetrahydrofolate + NADPH + H(+) = dTMP + (6S)-5,6,7,8-tetrahydrofolate + NADP(+)</text>
        <dbReference type="Rhea" id="RHEA:29043"/>
        <dbReference type="ChEBI" id="CHEBI:15378"/>
        <dbReference type="ChEBI" id="CHEBI:15636"/>
        <dbReference type="ChEBI" id="CHEBI:57453"/>
        <dbReference type="ChEBI" id="CHEBI:57783"/>
        <dbReference type="ChEBI" id="CHEBI:58349"/>
        <dbReference type="ChEBI" id="CHEBI:63528"/>
        <dbReference type="ChEBI" id="CHEBI:246422"/>
        <dbReference type="EC" id="2.1.1.148"/>
    </reaction>
</comment>
<reference evidence="2" key="1">
    <citation type="journal article" date="2021" name="Front. Microbiol.">
        <title>Comprehensive Comparative Genomics and Phenotyping of Methylobacterium Species.</title>
        <authorList>
            <person name="Alessa O."/>
            <person name="Ogura Y."/>
            <person name="Fujitani Y."/>
            <person name="Takami H."/>
            <person name="Hayashi T."/>
            <person name="Sahin N."/>
            <person name="Tani A."/>
        </authorList>
    </citation>
    <scope>NUCLEOTIDE SEQUENCE</scope>
    <source>
        <strain evidence="2">DSM 23674</strain>
    </source>
</reference>
<comment type="pathway">
    <text evidence="1">Pyrimidine metabolism; dTTP biosynthesis.</text>
</comment>
<dbReference type="Pfam" id="PF02511">
    <property type="entry name" value="Thy1"/>
    <property type="match status" value="1"/>
</dbReference>
<dbReference type="EC" id="2.1.1.148" evidence="1"/>
<reference evidence="2" key="2">
    <citation type="submission" date="2021-08" db="EMBL/GenBank/DDBJ databases">
        <authorList>
            <person name="Tani A."/>
            <person name="Ola A."/>
            <person name="Ogura Y."/>
            <person name="Katsura K."/>
            <person name="Hayashi T."/>
        </authorList>
    </citation>
    <scope>NUCLEOTIDE SEQUENCE</scope>
    <source>
        <strain evidence="2">DSM 23674</strain>
    </source>
</reference>
<dbReference type="EMBL" id="BPRA01000007">
    <property type="protein sequence ID" value="GJE55252.1"/>
    <property type="molecule type" value="Genomic_DNA"/>
</dbReference>
<sequence>MASDRIDVLDHGYVRLVESMGSDLSISRAARVSYDAAWRAGEDQGSDERLIRYLWKNRHTTPFEAVEFQFEVYAPIFVFRQWHRHRTWSFNELSARYRELPEVFYVPEPELIGEQSKDNKQGRSLSADMLGNRQHLASQMRQAAEASFATYRYLLAQGAPRELARSVLPVSTYSHMFAKVDLLNLLRFLDLRCHSHAQHEIRVYAEAMREMAKAVVPVAMAAWDEGRAAA</sequence>
<dbReference type="NCBIfam" id="TIGR02170">
    <property type="entry name" value="thyX"/>
    <property type="match status" value="1"/>
</dbReference>